<evidence type="ECO:0000256" key="4">
    <source>
        <dbReference type="PROSITE-ProRule" id="PRU00042"/>
    </source>
</evidence>
<keyword evidence="8" id="KW-1185">Reference proteome</keyword>
<sequence length="574" mass="63424">MATPETPPTLPATTPLFECPRCKVSLASQQALEFHARRKFPCLPPGVPRHYCETCDKTFDVASHLQQHERGQKHLKQVARAAELAATGVVLVEEQAREAARVAAELAAEHAARLEPVLAAGCGVCGIQRHKSEALMRIHKQSRTHARAVARAAQAAEAAQAAAAAAAAADNAVHTDDNTESADQASSSRDFTGGDADADKNGESPDLQVQAPDPVPHRTIPCHIQAVFEANKFEQPEIGAYIRAGLTDEQVTWYDALQVARYSVSERYPVNLDEMWQTIGFSRKDAAVRYMKSNLTPDMHFVTSPPASGGATGKQFGQSYGPAPDEYALTLEAAQHMAMGAPGTNGRQVRDMYIRVVQRVQDYEILTRLYASFESARQAHHDAIVANVTDKRCAYLSQIMLVNGEKRRKGGYTDNTPKGRYTNGLREQFGTGPSRFLYDRVAVVCNPREVEQSLLYKSAFACHVHPVTLPNGNLTTETFNVEGMTVKQTHKEFDRIVREYGKTAQIISEDERQEIRQHEIKMKEIDRDIEMRAIDRDIEVAREANRSKELDIELRKLQMGIHPAAPLSASTGFG</sequence>
<keyword evidence="1" id="KW-0479">Metal-binding</keyword>
<evidence type="ECO:0000313" key="8">
    <source>
        <dbReference type="Proteomes" id="UP001314263"/>
    </source>
</evidence>
<proteinExistence type="predicted"/>
<evidence type="ECO:0000256" key="1">
    <source>
        <dbReference type="ARBA" id="ARBA00022723"/>
    </source>
</evidence>
<evidence type="ECO:0000313" key="7">
    <source>
        <dbReference type="EMBL" id="CAK0776542.1"/>
    </source>
</evidence>
<dbReference type="Pfam" id="PF12171">
    <property type="entry name" value="zf-C2H2_jaz"/>
    <property type="match status" value="1"/>
</dbReference>
<protein>
    <recommendedName>
        <fullName evidence="6">C2H2-type domain-containing protein</fullName>
    </recommendedName>
</protein>
<evidence type="ECO:0000259" key="6">
    <source>
        <dbReference type="PROSITE" id="PS50157"/>
    </source>
</evidence>
<dbReference type="SUPFAM" id="SSF57667">
    <property type="entry name" value="beta-beta-alpha zinc fingers"/>
    <property type="match status" value="1"/>
</dbReference>
<keyword evidence="2 4" id="KW-0863">Zinc-finger</keyword>
<dbReference type="InterPro" id="IPR003604">
    <property type="entry name" value="Matrin/U1-like-C_Znf_C2H2"/>
</dbReference>
<evidence type="ECO:0000256" key="5">
    <source>
        <dbReference type="SAM" id="MobiDB-lite"/>
    </source>
</evidence>
<feature type="compositionally biased region" description="Polar residues" evidence="5">
    <location>
        <begin position="181"/>
        <end position="190"/>
    </location>
</feature>
<dbReference type="GO" id="GO:0003676">
    <property type="term" value="F:nucleic acid binding"/>
    <property type="evidence" value="ECO:0007669"/>
    <property type="project" value="InterPro"/>
</dbReference>
<dbReference type="Gene3D" id="3.30.160.60">
    <property type="entry name" value="Classic Zinc Finger"/>
    <property type="match status" value="1"/>
</dbReference>
<feature type="region of interest" description="Disordered" evidence="5">
    <location>
        <begin position="171"/>
        <end position="218"/>
    </location>
</feature>
<dbReference type="EMBL" id="CAUYUE010000005">
    <property type="protein sequence ID" value="CAK0776542.1"/>
    <property type="molecule type" value="Genomic_DNA"/>
</dbReference>
<dbReference type="InterPro" id="IPR022755">
    <property type="entry name" value="Znf_C2H2_jaz"/>
</dbReference>
<name>A0AAV1I1B2_9CHLO</name>
<gene>
    <name evidence="7" type="ORF">CVIRNUC_004389</name>
</gene>
<dbReference type="GO" id="GO:0008270">
    <property type="term" value="F:zinc ion binding"/>
    <property type="evidence" value="ECO:0007669"/>
    <property type="project" value="UniProtKB-KW"/>
</dbReference>
<dbReference type="Proteomes" id="UP001314263">
    <property type="component" value="Unassembled WGS sequence"/>
</dbReference>
<feature type="domain" description="C2H2-type" evidence="6">
    <location>
        <begin position="50"/>
        <end position="79"/>
    </location>
</feature>
<dbReference type="PROSITE" id="PS50157">
    <property type="entry name" value="ZINC_FINGER_C2H2_2"/>
    <property type="match status" value="1"/>
</dbReference>
<dbReference type="PROSITE" id="PS00028">
    <property type="entry name" value="ZINC_FINGER_C2H2_1"/>
    <property type="match status" value="1"/>
</dbReference>
<organism evidence="7 8">
    <name type="scientific">Coccomyxa viridis</name>
    <dbReference type="NCBI Taxonomy" id="1274662"/>
    <lineage>
        <taxon>Eukaryota</taxon>
        <taxon>Viridiplantae</taxon>
        <taxon>Chlorophyta</taxon>
        <taxon>core chlorophytes</taxon>
        <taxon>Trebouxiophyceae</taxon>
        <taxon>Trebouxiophyceae incertae sedis</taxon>
        <taxon>Coccomyxaceae</taxon>
        <taxon>Coccomyxa</taxon>
    </lineage>
</organism>
<dbReference type="SMART" id="SM00451">
    <property type="entry name" value="ZnF_U1"/>
    <property type="match status" value="1"/>
</dbReference>
<dbReference type="InterPro" id="IPR036236">
    <property type="entry name" value="Znf_C2H2_sf"/>
</dbReference>
<dbReference type="SMART" id="SM00355">
    <property type="entry name" value="ZnF_C2H2"/>
    <property type="match status" value="3"/>
</dbReference>
<accession>A0AAV1I1B2</accession>
<dbReference type="AlphaFoldDB" id="A0AAV1I1B2"/>
<reference evidence="7 8" key="1">
    <citation type="submission" date="2023-10" db="EMBL/GenBank/DDBJ databases">
        <authorList>
            <person name="Maclean D."/>
            <person name="Macfadyen A."/>
        </authorList>
    </citation>
    <scope>NUCLEOTIDE SEQUENCE [LARGE SCALE GENOMIC DNA]</scope>
</reference>
<evidence type="ECO:0000256" key="3">
    <source>
        <dbReference type="ARBA" id="ARBA00022833"/>
    </source>
</evidence>
<evidence type="ECO:0000256" key="2">
    <source>
        <dbReference type="ARBA" id="ARBA00022771"/>
    </source>
</evidence>
<keyword evidence="3" id="KW-0862">Zinc</keyword>
<dbReference type="InterPro" id="IPR013087">
    <property type="entry name" value="Znf_C2H2_type"/>
</dbReference>
<comment type="caution">
    <text evidence="7">The sequence shown here is derived from an EMBL/GenBank/DDBJ whole genome shotgun (WGS) entry which is preliminary data.</text>
</comment>